<accession>A0A671R6C5</accession>
<dbReference type="GO" id="GO:0005634">
    <property type="term" value="C:nucleus"/>
    <property type="evidence" value="ECO:0007669"/>
    <property type="project" value="UniProtKB-SubCell"/>
</dbReference>
<dbReference type="GO" id="GO:0006281">
    <property type="term" value="P:DNA repair"/>
    <property type="evidence" value="ECO:0007669"/>
    <property type="project" value="UniProtKB-KW"/>
</dbReference>
<evidence type="ECO:0000313" key="7">
    <source>
        <dbReference type="Ensembl" id="ENSSANP00000078668.1"/>
    </source>
</evidence>
<evidence type="ECO:0000259" key="6">
    <source>
        <dbReference type="Pfam" id="PF17913"/>
    </source>
</evidence>
<sequence length="98" mass="11452">MPVCCLLVSEDDSHKPIQLHRQRSVTLGRGPETKIKDKKCSREQVELRADCSRGSISVKQRRSRVLQTQHQHPIQTITEYQAIHLHQKRHCHLNQINQ</sequence>
<reference evidence="7" key="2">
    <citation type="submission" date="2025-09" db="UniProtKB">
        <authorList>
            <consortium name="Ensembl"/>
        </authorList>
    </citation>
    <scope>IDENTIFICATION</scope>
</reference>
<feature type="domain" description="PNK FHA" evidence="6">
    <location>
        <begin position="5"/>
        <end position="60"/>
    </location>
</feature>
<dbReference type="AlphaFoldDB" id="A0A671R6C5"/>
<evidence type="ECO:0000256" key="3">
    <source>
        <dbReference type="ARBA" id="ARBA00022801"/>
    </source>
</evidence>
<dbReference type="Proteomes" id="UP000472260">
    <property type="component" value="Unassembled WGS sequence"/>
</dbReference>
<evidence type="ECO:0000256" key="5">
    <source>
        <dbReference type="ARBA" id="ARBA00023242"/>
    </source>
</evidence>
<evidence type="ECO:0000313" key="8">
    <source>
        <dbReference type="Proteomes" id="UP000472260"/>
    </source>
</evidence>
<keyword evidence="2" id="KW-0227">DNA damage</keyword>
<name>A0A671R6C5_9TELE</name>
<keyword evidence="3" id="KW-0378">Hydrolase</keyword>
<dbReference type="InterPro" id="IPR008984">
    <property type="entry name" value="SMAD_FHA_dom_sf"/>
</dbReference>
<reference evidence="7" key="1">
    <citation type="submission" date="2025-08" db="UniProtKB">
        <authorList>
            <consortium name="Ensembl"/>
        </authorList>
    </citation>
    <scope>IDENTIFICATION</scope>
</reference>
<dbReference type="Ensembl" id="ENSSANT00000083627.1">
    <property type="protein sequence ID" value="ENSSANP00000078668.1"/>
    <property type="gene ID" value="ENSSANG00000039159.1"/>
</dbReference>
<evidence type="ECO:0000256" key="1">
    <source>
        <dbReference type="ARBA" id="ARBA00004123"/>
    </source>
</evidence>
<dbReference type="SUPFAM" id="SSF49879">
    <property type="entry name" value="SMAD/FHA domain"/>
    <property type="match status" value="1"/>
</dbReference>
<dbReference type="Pfam" id="PF17913">
    <property type="entry name" value="FHA_2"/>
    <property type="match status" value="1"/>
</dbReference>
<evidence type="ECO:0000256" key="2">
    <source>
        <dbReference type="ARBA" id="ARBA00022763"/>
    </source>
</evidence>
<comment type="subcellular location">
    <subcellularLocation>
        <location evidence="1">Nucleus</location>
    </subcellularLocation>
</comment>
<keyword evidence="4" id="KW-0234">DNA repair</keyword>
<evidence type="ECO:0000256" key="4">
    <source>
        <dbReference type="ARBA" id="ARBA00023204"/>
    </source>
</evidence>
<organism evidence="7 8">
    <name type="scientific">Sinocyclocheilus anshuiensis</name>
    <dbReference type="NCBI Taxonomy" id="1608454"/>
    <lineage>
        <taxon>Eukaryota</taxon>
        <taxon>Metazoa</taxon>
        <taxon>Chordata</taxon>
        <taxon>Craniata</taxon>
        <taxon>Vertebrata</taxon>
        <taxon>Euteleostomi</taxon>
        <taxon>Actinopterygii</taxon>
        <taxon>Neopterygii</taxon>
        <taxon>Teleostei</taxon>
        <taxon>Ostariophysi</taxon>
        <taxon>Cypriniformes</taxon>
        <taxon>Cyprinidae</taxon>
        <taxon>Cyprininae</taxon>
        <taxon>Sinocyclocheilus</taxon>
    </lineage>
</organism>
<dbReference type="GO" id="GO:0016787">
    <property type="term" value="F:hydrolase activity"/>
    <property type="evidence" value="ECO:0007669"/>
    <property type="project" value="UniProtKB-KW"/>
</dbReference>
<keyword evidence="8" id="KW-1185">Reference proteome</keyword>
<protein>
    <recommendedName>
        <fullName evidence="6">PNK FHA domain-containing protein</fullName>
    </recommendedName>
</protein>
<keyword evidence="5" id="KW-0539">Nucleus</keyword>
<dbReference type="Gene3D" id="2.60.200.20">
    <property type="match status" value="1"/>
</dbReference>
<dbReference type="InterPro" id="IPR041388">
    <property type="entry name" value="FHA_2"/>
</dbReference>
<proteinExistence type="predicted"/>